<reference evidence="4" key="1">
    <citation type="journal article" date="2020" name="bioRxiv">
        <title>Comparative genomics of Chlamydomonas.</title>
        <authorList>
            <person name="Craig R.J."/>
            <person name="Hasan A.R."/>
            <person name="Ness R.W."/>
            <person name="Keightley P.D."/>
        </authorList>
    </citation>
    <scope>NUCLEOTIDE SEQUENCE</scope>
    <source>
        <strain evidence="4">SAG 7.73</strain>
    </source>
</reference>
<dbReference type="InterPro" id="IPR050951">
    <property type="entry name" value="Retrovirus_Pol_polyprotein"/>
</dbReference>
<dbReference type="EMBL" id="JAEHOC010000007">
    <property type="protein sequence ID" value="KAG2440156.1"/>
    <property type="molecule type" value="Genomic_DNA"/>
</dbReference>
<dbReference type="InterPro" id="IPR036397">
    <property type="entry name" value="RNaseH_sf"/>
</dbReference>
<gene>
    <name evidence="4" type="ORF">HXX76_004269</name>
</gene>
<feature type="region of interest" description="Disordered" evidence="1">
    <location>
        <begin position="197"/>
        <end position="269"/>
    </location>
</feature>
<dbReference type="GO" id="GO:0003676">
    <property type="term" value="F:nucleic acid binding"/>
    <property type="evidence" value="ECO:0007669"/>
    <property type="project" value="InterPro"/>
</dbReference>
<keyword evidence="5" id="KW-1185">Reference proteome</keyword>
<comment type="caution">
    <text evidence="4">The sequence shown here is derived from an EMBL/GenBank/DDBJ whole genome shotgun (WGS) entry which is preliminary data.</text>
</comment>
<dbReference type="InterPro" id="IPR012337">
    <property type="entry name" value="RNaseH-like_sf"/>
</dbReference>
<dbReference type="GO" id="GO:0015074">
    <property type="term" value="P:DNA integration"/>
    <property type="evidence" value="ECO:0007669"/>
    <property type="project" value="InterPro"/>
</dbReference>
<proteinExistence type="predicted"/>
<feature type="compositionally biased region" description="Pro residues" evidence="1">
    <location>
        <begin position="227"/>
        <end position="239"/>
    </location>
</feature>
<evidence type="ECO:0000256" key="1">
    <source>
        <dbReference type="SAM" id="MobiDB-lite"/>
    </source>
</evidence>
<dbReference type="AlphaFoldDB" id="A0A835W8R2"/>
<name>A0A835W8R2_CHLIN</name>
<keyword evidence="2" id="KW-0812">Transmembrane</keyword>
<sequence length="523" mass="54818">MVHLAPCTSSDGVSAESAARMFVDNVVRLHGVPKDIISDRGAAFTSKFWTAVCELLGIKRKLSTAYHPQTDGQTERMNRTLGDLLRNFAGRDPESWDRYLSAAEFAMNNAIGFLGKSPNVRIYPNYSDPSVYLQLRFGRVAELDAAGRPVPGHFIPSMAQVGAVNFTSGNMTVVDVAGRTVNLSYVNVTLTPFDRPGFFPGCMPPPNDTLMGAPPNDTLQQPNDRPTLPPGASAPPVQPLPFARGDGSRPSDGSLPPNGSLPFNGSRPLDGFLPPNGSFPLDGSAGLAPARVDISILFGLDDELTVMYGAEAVTVPKNGLKWSVSVRDWPWCNLTNTLAVSLDILLANNATAAVTDGTGGNGESMLTVALGDAYNASLAFLPYALEAQDGTIKMPISLSVDEANATDSDPARTTLVMKMPNPQNYNQTSVFYDPTSTTTSAYLATTDTSNVDVSTLVATTQSASDTSTTSSSSSLSDGAKIGIIAGCAVGGALLTAGAVVGAVVAKRRREGFNKVAAVGAESA</sequence>
<dbReference type="InterPro" id="IPR001584">
    <property type="entry name" value="Integrase_cat-core"/>
</dbReference>
<evidence type="ECO:0000313" key="4">
    <source>
        <dbReference type="EMBL" id="KAG2440156.1"/>
    </source>
</evidence>
<accession>A0A835W8R2</accession>
<organism evidence="4 5">
    <name type="scientific">Chlamydomonas incerta</name>
    <dbReference type="NCBI Taxonomy" id="51695"/>
    <lineage>
        <taxon>Eukaryota</taxon>
        <taxon>Viridiplantae</taxon>
        <taxon>Chlorophyta</taxon>
        <taxon>core chlorophytes</taxon>
        <taxon>Chlorophyceae</taxon>
        <taxon>CS clade</taxon>
        <taxon>Chlamydomonadales</taxon>
        <taxon>Chlamydomonadaceae</taxon>
        <taxon>Chlamydomonas</taxon>
    </lineage>
</organism>
<evidence type="ECO:0000256" key="2">
    <source>
        <dbReference type="SAM" id="Phobius"/>
    </source>
</evidence>
<protein>
    <recommendedName>
        <fullName evidence="3">Integrase catalytic domain-containing protein</fullName>
    </recommendedName>
</protein>
<keyword evidence="2" id="KW-0472">Membrane</keyword>
<evidence type="ECO:0000259" key="3">
    <source>
        <dbReference type="PROSITE" id="PS50994"/>
    </source>
</evidence>
<dbReference type="SUPFAM" id="SSF53098">
    <property type="entry name" value="Ribonuclease H-like"/>
    <property type="match status" value="1"/>
</dbReference>
<dbReference type="PANTHER" id="PTHR37984:SF5">
    <property type="entry name" value="PROTEIN NYNRIN-LIKE"/>
    <property type="match status" value="1"/>
</dbReference>
<dbReference type="Gene3D" id="3.30.420.10">
    <property type="entry name" value="Ribonuclease H-like superfamily/Ribonuclease H"/>
    <property type="match status" value="1"/>
</dbReference>
<dbReference type="OrthoDB" id="543838at2759"/>
<dbReference type="PANTHER" id="PTHR37984">
    <property type="entry name" value="PROTEIN CBG26694"/>
    <property type="match status" value="1"/>
</dbReference>
<dbReference type="Proteomes" id="UP000650467">
    <property type="component" value="Unassembled WGS sequence"/>
</dbReference>
<feature type="domain" description="Integrase catalytic" evidence="3">
    <location>
        <begin position="1"/>
        <end position="126"/>
    </location>
</feature>
<feature type="transmembrane region" description="Helical" evidence="2">
    <location>
        <begin position="481"/>
        <end position="505"/>
    </location>
</feature>
<evidence type="ECO:0000313" key="5">
    <source>
        <dbReference type="Proteomes" id="UP000650467"/>
    </source>
</evidence>
<keyword evidence="2" id="KW-1133">Transmembrane helix</keyword>
<dbReference type="PROSITE" id="PS50994">
    <property type="entry name" value="INTEGRASE"/>
    <property type="match status" value="1"/>
</dbReference>